<evidence type="ECO:0000256" key="7">
    <source>
        <dbReference type="HAMAP-Rule" id="MF_00607"/>
    </source>
</evidence>
<comment type="caution">
    <text evidence="10">The sequence shown here is derived from an EMBL/GenBank/DDBJ whole genome shotgun (WGS) entry which is preliminary data.</text>
</comment>
<dbReference type="InterPro" id="IPR023165">
    <property type="entry name" value="rRNA_Ade_diMease-like_C"/>
</dbReference>
<sequence>MKVQEIVKVLEGIRLKKSRGQNFLINKKIAEKIVDLLNIKEDERILEIGPGLGSLTDEIIKKGGRPFCIEIEKRFCDFLKVKYGKKIEIINDDFLKMDPEDLKDFRKCIGALPYRGAKKIIMKILLEFENIKTAVFCVQKEIADIIVSDKNSKNYSPLSVIAHLRCEAKKIMNVSPDFFYPKPGVISTVVLMDFKKGLIDYDFYRFLCVVFKQRRKTIGNNLKGIINIDIKKRAEELNPQEIFSLYESLKDYFKV</sequence>
<dbReference type="HAMAP" id="MF_00607">
    <property type="entry name" value="16SrRNA_methyltr_A"/>
    <property type="match status" value="1"/>
</dbReference>
<evidence type="ECO:0000259" key="9">
    <source>
        <dbReference type="SMART" id="SM00650"/>
    </source>
</evidence>
<dbReference type="InterPro" id="IPR011530">
    <property type="entry name" value="rRNA_adenine_dimethylase"/>
</dbReference>
<dbReference type="PROSITE" id="PS51689">
    <property type="entry name" value="SAM_RNA_A_N6_MT"/>
    <property type="match status" value="1"/>
</dbReference>
<evidence type="ECO:0000256" key="6">
    <source>
        <dbReference type="ARBA" id="ARBA00022884"/>
    </source>
</evidence>
<dbReference type="InterPro" id="IPR029063">
    <property type="entry name" value="SAM-dependent_MTases_sf"/>
</dbReference>
<dbReference type="NCBIfam" id="TIGR00755">
    <property type="entry name" value="ksgA"/>
    <property type="match status" value="1"/>
</dbReference>
<evidence type="ECO:0000256" key="2">
    <source>
        <dbReference type="ARBA" id="ARBA00022552"/>
    </source>
</evidence>
<keyword evidence="2 7" id="KW-0698">rRNA processing</keyword>
<reference evidence="10" key="1">
    <citation type="journal article" date="2020" name="mSystems">
        <title>Genome- and Community-Level Interaction Insights into Carbon Utilization and Element Cycling Functions of Hydrothermarchaeota in Hydrothermal Sediment.</title>
        <authorList>
            <person name="Zhou Z."/>
            <person name="Liu Y."/>
            <person name="Xu W."/>
            <person name="Pan J."/>
            <person name="Luo Z.H."/>
            <person name="Li M."/>
        </authorList>
    </citation>
    <scope>NUCLEOTIDE SEQUENCE [LARGE SCALE GENOMIC DNA]</scope>
    <source>
        <strain evidence="10">SpSt-780</strain>
    </source>
</reference>
<dbReference type="SUPFAM" id="SSF53335">
    <property type="entry name" value="S-adenosyl-L-methionine-dependent methyltransferases"/>
    <property type="match status" value="1"/>
</dbReference>
<feature type="binding site" evidence="7 8">
    <location>
        <position position="49"/>
    </location>
    <ligand>
        <name>S-adenosyl-L-methionine</name>
        <dbReference type="ChEBI" id="CHEBI:59789"/>
    </ligand>
</feature>
<keyword evidence="1 7" id="KW-0963">Cytoplasm</keyword>
<dbReference type="Gene3D" id="1.10.8.100">
    <property type="entry name" value="Ribosomal RNA adenine dimethylase-like, domain 2"/>
    <property type="match status" value="1"/>
</dbReference>
<comment type="catalytic activity">
    <reaction evidence="7">
        <text>adenosine(1518)/adenosine(1519) in 16S rRNA + 4 S-adenosyl-L-methionine = N(6)-dimethyladenosine(1518)/N(6)-dimethyladenosine(1519) in 16S rRNA + 4 S-adenosyl-L-homocysteine + 4 H(+)</text>
        <dbReference type="Rhea" id="RHEA:19609"/>
        <dbReference type="Rhea" id="RHEA-COMP:10232"/>
        <dbReference type="Rhea" id="RHEA-COMP:10233"/>
        <dbReference type="ChEBI" id="CHEBI:15378"/>
        <dbReference type="ChEBI" id="CHEBI:57856"/>
        <dbReference type="ChEBI" id="CHEBI:59789"/>
        <dbReference type="ChEBI" id="CHEBI:74411"/>
        <dbReference type="ChEBI" id="CHEBI:74493"/>
        <dbReference type="EC" id="2.1.1.182"/>
    </reaction>
</comment>
<dbReference type="PANTHER" id="PTHR11727">
    <property type="entry name" value="DIMETHYLADENOSINE TRANSFERASE"/>
    <property type="match status" value="1"/>
</dbReference>
<dbReference type="EMBL" id="DTHG01000055">
    <property type="protein sequence ID" value="HGW91763.1"/>
    <property type="molecule type" value="Genomic_DNA"/>
</dbReference>
<proteinExistence type="inferred from homology"/>
<dbReference type="SMART" id="SM00650">
    <property type="entry name" value="rADc"/>
    <property type="match status" value="1"/>
</dbReference>
<gene>
    <name evidence="7 10" type="primary">rsmA</name>
    <name evidence="7" type="synonym">ksgA</name>
    <name evidence="10" type="ORF">ENV67_04390</name>
</gene>
<comment type="caution">
    <text evidence="7">Lacks conserved residue(s) required for the propagation of feature annotation.</text>
</comment>
<accession>A0A7C4Y5U6</accession>
<feature type="domain" description="Ribosomal RNA adenine methylase transferase N-terminal" evidence="9">
    <location>
        <begin position="29"/>
        <end position="196"/>
    </location>
</feature>
<evidence type="ECO:0000256" key="5">
    <source>
        <dbReference type="ARBA" id="ARBA00022691"/>
    </source>
</evidence>
<keyword evidence="5 7" id="KW-0949">S-adenosyl-L-methionine</keyword>
<dbReference type="InterPro" id="IPR020598">
    <property type="entry name" value="rRNA_Ade_methylase_Trfase_N"/>
</dbReference>
<feature type="binding site" evidence="8">
    <location>
        <position position="111"/>
    </location>
    <ligand>
        <name>S-adenosyl-L-methionine</name>
        <dbReference type="ChEBI" id="CHEBI:59789"/>
    </ligand>
</feature>
<comment type="similarity">
    <text evidence="7">Belongs to the class I-like SAM-binding methyltransferase superfamily. rRNA adenine N(6)-methyltransferase family. RsmA subfamily.</text>
</comment>
<protein>
    <recommendedName>
        <fullName evidence="7">Ribosomal RNA small subunit methyltransferase A</fullName>
        <ecNumber evidence="7">2.1.1.182</ecNumber>
    </recommendedName>
    <alternativeName>
        <fullName evidence="7">16S rRNA (adenine(1518)-N(6)/adenine(1519)-N(6))-dimethyltransferase</fullName>
    </alternativeName>
    <alternativeName>
        <fullName evidence="7">16S rRNA dimethyladenosine transferase</fullName>
    </alternativeName>
    <alternativeName>
        <fullName evidence="7">16S rRNA dimethylase</fullName>
    </alternativeName>
    <alternativeName>
        <fullName evidence="7">S-adenosylmethionine-6-N', N'-adenosyl(rRNA) dimethyltransferase</fullName>
    </alternativeName>
</protein>
<keyword evidence="4 7" id="KW-0808">Transferase</keyword>
<comment type="subcellular location">
    <subcellularLocation>
        <location evidence="7">Cytoplasm</location>
    </subcellularLocation>
</comment>
<feature type="binding site" evidence="7 8">
    <location>
        <position position="70"/>
    </location>
    <ligand>
        <name>S-adenosyl-L-methionine</name>
        <dbReference type="ChEBI" id="CHEBI:59789"/>
    </ligand>
</feature>
<dbReference type="InterPro" id="IPR001737">
    <property type="entry name" value="KsgA/Erm"/>
</dbReference>
<evidence type="ECO:0000256" key="4">
    <source>
        <dbReference type="ARBA" id="ARBA00022679"/>
    </source>
</evidence>
<evidence type="ECO:0000256" key="8">
    <source>
        <dbReference type="PROSITE-ProRule" id="PRU01026"/>
    </source>
</evidence>
<dbReference type="GO" id="GO:0003723">
    <property type="term" value="F:RNA binding"/>
    <property type="evidence" value="ECO:0007669"/>
    <property type="project" value="UniProtKB-UniRule"/>
</dbReference>
<dbReference type="Pfam" id="PF00398">
    <property type="entry name" value="RrnaAD"/>
    <property type="match status" value="1"/>
</dbReference>
<feature type="binding site" evidence="7 8">
    <location>
        <position position="93"/>
    </location>
    <ligand>
        <name>S-adenosyl-L-methionine</name>
        <dbReference type="ChEBI" id="CHEBI:59789"/>
    </ligand>
</feature>
<organism evidence="10">
    <name type="scientific">candidate division WOR-3 bacterium</name>
    <dbReference type="NCBI Taxonomy" id="2052148"/>
    <lineage>
        <taxon>Bacteria</taxon>
        <taxon>Bacteria division WOR-3</taxon>
    </lineage>
</organism>
<dbReference type="EC" id="2.1.1.182" evidence="7"/>
<feature type="binding site" evidence="7 8">
    <location>
        <position position="22"/>
    </location>
    <ligand>
        <name>S-adenosyl-L-methionine</name>
        <dbReference type="ChEBI" id="CHEBI:59789"/>
    </ligand>
</feature>
<evidence type="ECO:0000256" key="3">
    <source>
        <dbReference type="ARBA" id="ARBA00022603"/>
    </source>
</evidence>
<evidence type="ECO:0000256" key="1">
    <source>
        <dbReference type="ARBA" id="ARBA00022490"/>
    </source>
</evidence>
<evidence type="ECO:0000313" key="10">
    <source>
        <dbReference type="EMBL" id="HGW91763.1"/>
    </source>
</evidence>
<dbReference type="Gene3D" id="3.40.50.150">
    <property type="entry name" value="Vaccinia Virus protein VP39"/>
    <property type="match status" value="1"/>
</dbReference>
<feature type="binding site" evidence="7 8">
    <location>
        <position position="24"/>
    </location>
    <ligand>
        <name>S-adenosyl-L-methionine</name>
        <dbReference type="ChEBI" id="CHEBI:59789"/>
    </ligand>
</feature>
<name>A0A7C4Y5U6_UNCW3</name>
<dbReference type="GO" id="GO:0005829">
    <property type="term" value="C:cytosol"/>
    <property type="evidence" value="ECO:0007669"/>
    <property type="project" value="TreeGrafter"/>
</dbReference>
<comment type="function">
    <text evidence="7">Specifically dimethylates two adjacent adenosines (A1518 and A1519) in the loop of a conserved hairpin near the 3'-end of 16S rRNA in the 30S particle. May play a critical role in biogenesis of 30S subunits.</text>
</comment>
<dbReference type="AlphaFoldDB" id="A0A7C4Y5U6"/>
<dbReference type="PANTHER" id="PTHR11727:SF7">
    <property type="entry name" value="DIMETHYLADENOSINE TRANSFERASE-RELATED"/>
    <property type="match status" value="1"/>
</dbReference>
<dbReference type="GO" id="GO:0052908">
    <property type="term" value="F:16S rRNA (adenine(1518)-N(6)/adenine(1519)-N(6))-dimethyltransferase activity"/>
    <property type="evidence" value="ECO:0007669"/>
    <property type="project" value="UniProtKB-EC"/>
</dbReference>
<keyword evidence="3 7" id="KW-0489">Methyltransferase</keyword>
<keyword evidence="6 7" id="KW-0694">RNA-binding</keyword>